<feature type="domain" description="Fibronectin type-III" evidence="5">
    <location>
        <begin position="630"/>
        <end position="715"/>
    </location>
</feature>
<protein>
    <recommendedName>
        <fullName evidence="5">Fibronectin type-III domain-containing protein</fullName>
    </recommendedName>
</protein>
<feature type="chain" id="PRO_5041933266" description="Fibronectin type-III domain-containing protein" evidence="4">
    <location>
        <begin position="34"/>
        <end position="1737"/>
    </location>
</feature>
<keyword evidence="3" id="KW-0472">Membrane</keyword>
<dbReference type="InterPro" id="IPR003961">
    <property type="entry name" value="FN3_dom"/>
</dbReference>
<dbReference type="SMART" id="SM00060">
    <property type="entry name" value="FN3"/>
    <property type="match status" value="12"/>
</dbReference>
<feature type="region of interest" description="Disordered" evidence="2">
    <location>
        <begin position="1324"/>
        <end position="1346"/>
    </location>
</feature>
<dbReference type="InterPro" id="IPR013783">
    <property type="entry name" value="Ig-like_fold"/>
</dbReference>
<proteinExistence type="predicted"/>
<keyword evidence="7" id="KW-1185">Reference proteome</keyword>
<dbReference type="PROSITE" id="PS50853">
    <property type="entry name" value="FN3"/>
    <property type="match status" value="9"/>
</dbReference>
<feature type="domain" description="Fibronectin type-III" evidence="5">
    <location>
        <begin position="62"/>
        <end position="149"/>
    </location>
</feature>
<evidence type="ECO:0000256" key="3">
    <source>
        <dbReference type="SAM" id="Phobius"/>
    </source>
</evidence>
<keyword evidence="3" id="KW-1133">Transmembrane helix</keyword>
<evidence type="ECO:0000256" key="4">
    <source>
        <dbReference type="SAM" id="SignalP"/>
    </source>
</evidence>
<feature type="compositionally biased region" description="Basic and acidic residues" evidence="2">
    <location>
        <begin position="1599"/>
        <end position="1617"/>
    </location>
</feature>
<sequence length="1737" mass="191252">MLFSGCNLATLPLLLGGPLLLLLLLSLPSTAAAVVNPQIEDVEVKEVRTGVGARGTEVGDGPPQNLNALALSSTELNVTWSPPQSLPPLYYLVRVQSPYINEISYTTFYVLNGLTSCTTYQVFVSSVYNNIEQETASTDGTTGSEVPPPPQYCTITDVTSTSMRVTWGLPDTECPINNSSVKWTYDVLGSEEQGSDEVIVPGTVLSNKDLIPYTNYTYVISAATSAGYGDHIICSQTTEYGNGPPQNLNALALSSTELNVTWSPPHSLPPLYYLVRVQSPYINEISYTTFYVLNGLTSCTTYQVFVSSVYNNIEQETASTDGTTGSEVPPPPQYCTITDVTSTSMRVTWGLPDTECPINNSSVKWTYDVLWSEEQGSDEVIVPGTVLSNKDLIPYTNYTYEISSATSAGYGDPIICSQTTENEIHLAMNVRTSIDSATITWQAPPPPHLTNGITIQYYEITILTHGGPNITQTVPASEFPEATVTGLVPCRLYTCYMRAGDGVAWGPAIANVKFSLPGDGCEIQEVQPPNHVSSSFHNSAYPPSYPHFNDAPIVSYDDSPLASYDDSPLASYDDAPLASYDDAPLAYSGTSLEDNTYGTNGEQMSSFIEEYYEEDVDSTSNTTPAFPDGPPQNLSALALSSTKLNVTWSPPHNLPLYYLVRVQSPYINEISYTTFYVLNGLTPCTTYQVFVSSVYNNNEQETASTDGTTGSEVPPPPQSCTITDVTSTSMRVTWGLPDTLCPINNSSVKWTYDVLWSEEQGSEEVIVPGIVYSNKDLIPYTNYTYKISAATSAGYGDPIICSKTTEEEIPGLVNITDVIVSDRSATIYWLPAYPTNGVTKRYEVTLDDSSSTIQKSFAGSLLQGTFDVDADGLHPCVSYTVNIRAVNGKGQGDLNPYDEPFIIYSDVPVDSVSCDVAKWTMTVCWVPNSASCPVSKYLLNWTYDILWSEETGSGSIEIPGDTNDFCEARDNLTPYTKYSVCVIVGETPGKCCSKLTDPAAPSAPYLKELAVEGVSINASWVEPEQKNGILNGYVLTWTDSKGDSDGNSFSNSTLSHTIQGLKRCEIYTITVKADTIGAGFSLNSNERIANITNSIPEGNLKCDGSQSTEAYVSWILAANDCSVSSYNISWTTNVLWNGEKDAGTSVISGDRTDFILQDLLPYTAFQFCITIEFSLEEAVCCDGTTDEEVPSEPESLQVVARTENSISVNWTMPTTVNGDLKDWMASCSTTNDVVVRNETVALEHNNFTCVQLNSGTSYNLMVQGRTGAGLGPPATVKASTITGKNENLGLILGLSIGGGLLLVVVVVVGGTYYYRRRYLPGNRSSSAGYKGEDNTGMEMNEHDSDGRDMYEEQQKSYRQQRYWTEKTHGKIDFGTTSEIHARARLSLRSLDVPTSNQGIREDRRRSSQMESEFTSFGILPRLSSAGTDDAPSKSRGDRRPSQQDDYKPRILEDFSRRYSVQPVGASRLDEMHRRPSLQPGAGEMNRRDNRDRRSSMQPRMTSIEEEERRRSQDHGGRRMEDFTRRPSVQPDQRRGSEFNRRPSLQPDQRRGSEFTRRPSVQPDQRRGSEYNRRPSLQPDHHSRAMEDRQRHKSMMPGYEMRRRPDDYDLRRRSDAPPRRHSVQPNIQMRRPEDFPGLYDSHAPPSSRSSGGGGVGARRQSLDARMSGRRSSEQIGVGGGPRTSVSGGPPSSRRPSAPLLDEVNGRRGSGQELRERDYRRPSRMWSPSGLPDIQDEYE</sequence>
<feature type="domain" description="Fibronectin type-III" evidence="5">
    <location>
        <begin position="811"/>
        <end position="908"/>
    </location>
</feature>
<feature type="compositionally biased region" description="Low complexity" evidence="2">
    <location>
        <begin position="1681"/>
        <end position="1697"/>
    </location>
</feature>
<feature type="compositionally biased region" description="Basic and acidic residues" evidence="2">
    <location>
        <begin position="1430"/>
        <end position="1456"/>
    </location>
</feature>
<evidence type="ECO:0000313" key="7">
    <source>
        <dbReference type="Proteomes" id="UP001286313"/>
    </source>
</evidence>
<dbReference type="InterPro" id="IPR036116">
    <property type="entry name" value="FN3_sf"/>
</dbReference>
<dbReference type="InterPro" id="IPR050991">
    <property type="entry name" value="ECM_Regulatory_Proteins"/>
</dbReference>
<dbReference type="SUPFAM" id="SSF49265">
    <property type="entry name" value="Fibronectin type III"/>
    <property type="match status" value="7"/>
</dbReference>
<evidence type="ECO:0000256" key="1">
    <source>
        <dbReference type="ARBA" id="ARBA00022737"/>
    </source>
</evidence>
<feature type="domain" description="Fibronectin type-III" evidence="5">
    <location>
        <begin position="1192"/>
        <end position="1285"/>
    </location>
</feature>
<feature type="transmembrane region" description="Helical" evidence="3">
    <location>
        <begin position="1288"/>
        <end position="1314"/>
    </location>
</feature>
<keyword evidence="3" id="KW-0812">Transmembrane</keyword>
<dbReference type="PANTHER" id="PTHR46708:SF2">
    <property type="entry name" value="FIBRONECTIN TYPE-III DOMAIN-CONTAINING PROTEIN"/>
    <property type="match status" value="1"/>
</dbReference>
<feature type="compositionally biased region" description="Basic and acidic residues" evidence="2">
    <location>
        <begin position="1563"/>
        <end position="1589"/>
    </location>
</feature>
<organism evidence="6 7">
    <name type="scientific">Petrolisthes cinctipes</name>
    <name type="common">Flat porcelain crab</name>
    <dbReference type="NCBI Taxonomy" id="88211"/>
    <lineage>
        <taxon>Eukaryota</taxon>
        <taxon>Metazoa</taxon>
        <taxon>Ecdysozoa</taxon>
        <taxon>Arthropoda</taxon>
        <taxon>Crustacea</taxon>
        <taxon>Multicrustacea</taxon>
        <taxon>Malacostraca</taxon>
        <taxon>Eumalacostraca</taxon>
        <taxon>Eucarida</taxon>
        <taxon>Decapoda</taxon>
        <taxon>Pleocyemata</taxon>
        <taxon>Anomura</taxon>
        <taxon>Galatheoidea</taxon>
        <taxon>Porcellanidae</taxon>
        <taxon>Petrolisthes</taxon>
    </lineage>
</organism>
<feature type="compositionally biased region" description="Basic and acidic residues" evidence="2">
    <location>
        <begin position="1531"/>
        <end position="1540"/>
    </location>
</feature>
<reference evidence="6" key="1">
    <citation type="submission" date="2023-10" db="EMBL/GenBank/DDBJ databases">
        <title>Genome assemblies of two species of porcelain crab, Petrolisthes cinctipes and Petrolisthes manimaculis (Anomura: Porcellanidae).</title>
        <authorList>
            <person name="Angst P."/>
        </authorList>
    </citation>
    <scope>NUCLEOTIDE SEQUENCE</scope>
    <source>
        <strain evidence="6">PB745_01</strain>
        <tissue evidence="6">Gill</tissue>
    </source>
</reference>
<comment type="caution">
    <text evidence="6">The sequence shown here is derived from an EMBL/GenBank/DDBJ whole genome shotgun (WGS) entry which is preliminary data.</text>
</comment>
<feature type="domain" description="Fibronectin type-III" evidence="5">
    <location>
        <begin position="244"/>
        <end position="331"/>
    </location>
</feature>
<dbReference type="PANTHER" id="PTHR46708">
    <property type="entry name" value="TENASCIN"/>
    <property type="match status" value="1"/>
</dbReference>
<dbReference type="Gene3D" id="2.60.40.10">
    <property type="entry name" value="Immunoglobulins"/>
    <property type="match status" value="11"/>
</dbReference>
<evidence type="ECO:0000313" key="6">
    <source>
        <dbReference type="EMBL" id="KAK3875286.1"/>
    </source>
</evidence>
<gene>
    <name evidence="6" type="ORF">Pcinc_019831</name>
</gene>
<feature type="region of interest" description="Disordered" evidence="2">
    <location>
        <begin position="1394"/>
        <end position="1737"/>
    </location>
</feature>
<feature type="compositionally biased region" description="Basic and acidic residues" evidence="2">
    <location>
        <begin position="1506"/>
        <end position="1524"/>
    </location>
</feature>
<name>A0AAE1KH83_PETCI</name>
<feature type="domain" description="Fibronectin type-III" evidence="5">
    <location>
        <begin position="150"/>
        <end position="242"/>
    </location>
</feature>
<feature type="domain" description="Fibronectin type-III" evidence="5">
    <location>
        <begin position="1000"/>
        <end position="1098"/>
    </location>
</feature>
<dbReference type="CDD" id="cd00063">
    <property type="entry name" value="FN3"/>
    <property type="match status" value="9"/>
</dbReference>
<feature type="signal peptide" evidence="4">
    <location>
        <begin position="1"/>
        <end position="33"/>
    </location>
</feature>
<dbReference type="EMBL" id="JAWQEG010001988">
    <property type="protein sequence ID" value="KAK3875286.1"/>
    <property type="molecule type" value="Genomic_DNA"/>
</dbReference>
<keyword evidence="1" id="KW-0677">Repeat</keyword>
<dbReference type="Pfam" id="PF00041">
    <property type="entry name" value="fn3"/>
    <property type="match status" value="9"/>
</dbReference>
<feature type="compositionally biased region" description="Basic and acidic residues" evidence="2">
    <location>
        <begin position="1547"/>
        <end position="1556"/>
    </location>
</feature>
<evidence type="ECO:0000259" key="5">
    <source>
        <dbReference type="PROSITE" id="PS50853"/>
    </source>
</evidence>
<feature type="compositionally biased region" description="Basic and acidic residues" evidence="2">
    <location>
        <begin position="1484"/>
        <end position="1494"/>
    </location>
</feature>
<dbReference type="Proteomes" id="UP001286313">
    <property type="component" value="Unassembled WGS sequence"/>
</dbReference>
<feature type="domain" description="Fibronectin type-III" evidence="5">
    <location>
        <begin position="716"/>
        <end position="809"/>
    </location>
</feature>
<evidence type="ECO:0000256" key="2">
    <source>
        <dbReference type="SAM" id="MobiDB-lite"/>
    </source>
</evidence>
<keyword evidence="4" id="KW-0732">Signal</keyword>
<feature type="domain" description="Fibronectin type-III" evidence="5">
    <location>
        <begin position="420"/>
        <end position="519"/>
    </location>
</feature>
<accession>A0AAE1KH83</accession>